<gene>
    <name evidence="7" type="ORF">SAMN05216354_1325</name>
</gene>
<comment type="cofactor">
    <cofactor evidence="1">
        <name>[4Fe-4S] cluster</name>
        <dbReference type="ChEBI" id="CHEBI:49883"/>
    </cofactor>
</comment>
<evidence type="ECO:0000256" key="3">
    <source>
        <dbReference type="ARBA" id="ARBA00022723"/>
    </source>
</evidence>
<dbReference type="InterPro" id="IPR007197">
    <property type="entry name" value="rSAM"/>
</dbReference>
<keyword evidence="2" id="KW-0949">S-adenosyl-L-methionine</keyword>
<sequence length="370" mass="41622">MEQVKIDLATYMNGSISRIMAKAYKNVLSNPREAKFAFRMQQLFAKSEKRRKKVQEKEGIDVPPFLISSISTTCNLHCKGCYARSNGIANDQETERKATMTPQQWQQIFTEAADMGINFSLLAGGEPMMRKDILEAVAKVKDMIFPIFTNGTLIGPSYIEFLSKHLNMVPIISIEGTAMGTDERRGQGVFKRAMQSMEQLKQEDLFFGTSITVTTENYKMVTSSEFIDQLRSYGCKIVFYIEYVPTEAGTEHLAFSDEHVAEMEQVLEARREEYEDIIFLSFPGDEKALGGCLASGRGFFHIGPDGSAEPCPFSPFSDSNVAEMGVRQALQSPLFRKIRAARALGWEHTGGCTLFEHRDEIEEMISPRLS</sequence>
<accession>A0A1H5U9E8</accession>
<evidence type="ECO:0000256" key="2">
    <source>
        <dbReference type="ARBA" id="ARBA00022691"/>
    </source>
</evidence>
<dbReference type="PROSITE" id="PS51918">
    <property type="entry name" value="RADICAL_SAM"/>
    <property type="match status" value="1"/>
</dbReference>
<dbReference type="SFLD" id="SFLDS00029">
    <property type="entry name" value="Radical_SAM"/>
    <property type="match status" value="1"/>
</dbReference>
<dbReference type="Pfam" id="PF04055">
    <property type="entry name" value="Radical_SAM"/>
    <property type="match status" value="1"/>
</dbReference>
<feature type="domain" description="Radical SAM core" evidence="6">
    <location>
        <begin position="60"/>
        <end position="285"/>
    </location>
</feature>
<dbReference type="GO" id="GO:0003824">
    <property type="term" value="F:catalytic activity"/>
    <property type="evidence" value="ECO:0007669"/>
    <property type="project" value="InterPro"/>
</dbReference>
<evidence type="ECO:0000256" key="4">
    <source>
        <dbReference type="ARBA" id="ARBA00023004"/>
    </source>
</evidence>
<dbReference type="Proteomes" id="UP000236735">
    <property type="component" value="Unassembled WGS sequence"/>
</dbReference>
<proteinExistence type="predicted"/>
<dbReference type="PANTHER" id="PTHR43524">
    <property type="entry name" value="RADICAL SAM SUPERFAMILY PROTEIN"/>
    <property type="match status" value="1"/>
</dbReference>
<evidence type="ECO:0000256" key="1">
    <source>
        <dbReference type="ARBA" id="ARBA00001966"/>
    </source>
</evidence>
<dbReference type="RefSeq" id="WP_091765721.1">
    <property type="nucleotide sequence ID" value="NZ_FNUV01000003.1"/>
</dbReference>
<dbReference type="InterPro" id="IPR058240">
    <property type="entry name" value="rSAM_sf"/>
</dbReference>
<keyword evidence="5" id="KW-0411">Iron-sulfur</keyword>
<dbReference type="CDD" id="cd21128">
    <property type="entry name" value="SPASM_rSAM"/>
    <property type="match status" value="1"/>
</dbReference>
<evidence type="ECO:0000313" key="7">
    <source>
        <dbReference type="EMBL" id="SEF71650.1"/>
    </source>
</evidence>
<dbReference type="SFLD" id="SFLDG01067">
    <property type="entry name" value="SPASM/twitch_domain_containing"/>
    <property type="match status" value="1"/>
</dbReference>
<dbReference type="PANTHER" id="PTHR43524:SF1">
    <property type="entry name" value="RADICAL SAM SUPERFAMILY PROTEIN"/>
    <property type="match status" value="1"/>
</dbReference>
<dbReference type="AlphaFoldDB" id="A0A1H5U9E8"/>
<evidence type="ECO:0000256" key="5">
    <source>
        <dbReference type="ARBA" id="ARBA00023014"/>
    </source>
</evidence>
<name>A0A1H5U9E8_XYLRU</name>
<dbReference type="CDD" id="cd01335">
    <property type="entry name" value="Radical_SAM"/>
    <property type="match status" value="1"/>
</dbReference>
<reference evidence="7 8" key="1">
    <citation type="submission" date="2016-10" db="EMBL/GenBank/DDBJ databases">
        <authorList>
            <person name="de Groot N.N."/>
        </authorList>
    </citation>
    <scope>NUCLEOTIDE SEQUENCE [LARGE SCALE GENOMIC DNA]</scope>
    <source>
        <strain evidence="7 8">AR32</strain>
    </source>
</reference>
<dbReference type="SUPFAM" id="SSF102114">
    <property type="entry name" value="Radical SAM enzymes"/>
    <property type="match status" value="1"/>
</dbReference>
<keyword evidence="3" id="KW-0479">Metal-binding</keyword>
<evidence type="ECO:0000259" key="6">
    <source>
        <dbReference type="PROSITE" id="PS51918"/>
    </source>
</evidence>
<dbReference type="Gene3D" id="3.20.20.70">
    <property type="entry name" value="Aldolase class I"/>
    <property type="match status" value="1"/>
</dbReference>
<evidence type="ECO:0000313" key="8">
    <source>
        <dbReference type="Proteomes" id="UP000236735"/>
    </source>
</evidence>
<dbReference type="EMBL" id="FNUV01000003">
    <property type="protein sequence ID" value="SEF71650.1"/>
    <property type="molecule type" value="Genomic_DNA"/>
</dbReference>
<dbReference type="GO" id="GO:0051536">
    <property type="term" value="F:iron-sulfur cluster binding"/>
    <property type="evidence" value="ECO:0007669"/>
    <property type="project" value="UniProtKB-KW"/>
</dbReference>
<keyword evidence="4" id="KW-0408">Iron</keyword>
<protein>
    <submittedName>
        <fullName evidence="7">Radical SAM superfamily enzyme, MoaA/NifB/PqqE/SkfB family</fullName>
    </submittedName>
</protein>
<dbReference type="InterPro" id="IPR013785">
    <property type="entry name" value="Aldolase_TIM"/>
</dbReference>
<dbReference type="GO" id="GO:0046872">
    <property type="term" value="F:metal ion binding"/>
    <property type="evidence" value="ECO:0007669"/>
    <property type="project" value="UniProtKB-KW"/>
</dbReference>
<organism evidence="7 8">
    <name type="scientific">Xylanibacter ruminicola</name>
    <name type="common">Prevotella ruminicola</name>
    <dbReference type="NCBI Taxonomy" id="839"/>
    <lineage>
        <taxon>Bacteria</taxon>
        <taxon>Pseudomonadati</taxon>
        <taxon>Bacteroidota</taxon>
        <taxon>Bacteroidia</taxon>
        <taxon>Bacteroidales</taxon>
        <taxon>Prevotellaceae</taxon>
        <taxon>Xylanibacter</taxon>
    </lineage>
</organism>